<sequence length="415" mass="43336">MATATYAPPPGPPPMQYAPPPGPPPMMYAPPPGPPPSTHTSAQPAPALPACDTAAELATYVRASLPILAARGWLPIPLPADLSARYAALFSASSAFFALPPDAPAKTRCAAPSGAAASDEGFAAIPGEKQLITLRRTARAPGLLRDAAADAWGVTGELFLHALEGIADTLELADLAVFDEMAAEARGFEESKRASSLLRLFRYERPPPEASGGTKKIVAESHKDIGLLTLVVGASPGLDARDPATGAWVSVEDTPRGDTPGTEPRLTATLLAGQTLTYLTQGLYAAGVHRVSVLPARSPAPEDAHRFSLVFALRPATAAIVDTARFEASPLIPPFPPDAIFAEGTNTNYPLCSMRAQPAGELMRAISARHWNVNVAPEVREGQKAKLMVGVANDAAGQTEDKGKPDAEVPEHGLE</sequence>
<name>A0AAD6Y0W8_9AGAR</name>
<dbReference type="Gene3D" id="2.60.120.330">
    <property type="entry name" value="B-lactam Antibiotic, Isopenicillin N Synthase, Chain"/>
    <property type="match status" value="1"/>
</dbReference>
<dbReference type="SUPFAM" id="SSF51197">
    <property type="entry name" value="Clavaminate synthase-like"/>
    <property type="match status" value="1"/>
</dbReference>
<organism evidence="2 3">
    <name type="scientific">Mycena belliarum</name>
    <dbReference type="NCBI Taxonomy" id="1033014"/>
    <lineage>
        <taxon>Eukaryota</taxon>
        <taxon>Fungi</taxon>
        <taxon>Dikarya</taxon>
        <taxon>Basidiomycota</taxon>
        <taxon>Agaricomycotina</taxon>
        <taxon>Agaricomycetes</taxon>
        <taxon>Agaricomycetidae</taxon>
        <taxon>Agaricales</taxon>
        <taxon>Marasmiineae</taxon>
        <taxon>Mycenaceae</taxon>
        <taxon>Mycena</taxon>
    </lineage>
</organism>
<dbReference type="InterPro" id="IPR027443">
    <property type="entry name" value="IPNS-like_sf"/>
</dbReference>
<keyword evidence="3" id="KW-1185">Reference proteome</keyword>
<evidence type="ECO:0008006" key="4">
    <source>
        <dbReference type="Google" id="ProtNLM"/>
    </source>
</evidence>
<comment type="caution">
    <text evidence="2">The sequence shown here is derived from an EMBL/GenBank/DDBJ whole genome shotgun (WGS) entry which is preliminary data.</text>
</comment>
<feature type="compositionally biased region" description="Basic and acidic residues" evidence="1">
    <location>
        <begin position="399"/>
        <end position="415"/>
    </location>
</feature>
<gene>
    <name evidence="2" type="ORF">B0H15DRAFT_816590</name>
</gene>
<reference evidence="2" key="1">
    <citation type="submission" date="2023-03" db="EMBL/GenBank/DDBJ databases">
        <title>Massive genome expansion in bonnet fungi (Mycena s.s.) driven by repeated elements and novel gene families across ecological guilds.</title>
        <authorList>
            <consortium name="Lawrence Berkeley National Laboratory"/>
            <person name="Harder C.B."/>
            <person name="Miyauchi S."/>
            <person name="Viragh M."/>
            <person name="Kuo A."/>
            <person name="Thoen E."/>
            <person name="Andreopoulos B."/>
            <person name="Lu D."/>
            <person name="Skrede I."/>
            <person name="Drula E."/>
            <person name="Henrissat B."/>
            <person name="Morin E."/>
            <person name="Kohler A."/>
            <person name="Barry K."/>
            <person name="LaButti K."/>
            <person name="Morin E."/>
            <person name="Salamov A."/>
            <person name="Lipzen A."/>
            <person name="Mereny Z."/>
            <person name="Hegedus B."/>
            <person name="Baldrian P."/>
            <person name="Stursova M."/>
            <person name="Weitz H."/>
            <person name="Taylor A."/>
            <person name="Grigoriev I.V."/>
            <person name="Nagy L.G."/>
            <person name="Martin F."/>
            <person name="Kauserud H."/>
        </authorList>
    </citation>
    <scope>NUCLEOTIDE SEQUENCE</scope>
    <source>
        <strain evidence="2">CBHHK173m</strain>
    </source>
</reference>
<feature type="region of interest" description="Disordered" evidence="1">
    <location>
        <begin position="1"/>
        <end position="46"/>
    </location>
</feature>
<dbReference type="Proteomes" id="UP001222325">
    <property type="component" value="Unassembled WGS sequence"/>
</dbReference>
<protein>
    <recommendedName>
        <fullName evidence="4">Fe2OG dioxygenase domain-containing protein</fullName>
    </recommendedName>
</protein>
<feature type="region of interest" description="Disordered" evidence="1">
    <location>
        <begin position="393"/>
        <end position="415"/>
    </location>
</feature>
<dbReference type="AlphaFoldDB" id="A0AAD6Y0W8"/>
<dbReference type="EMBL" id="JARJCN010000004">
    <property type="protein sequence ID" value="KAJ7101576.1"/>
    <property type="molecule type" value="Genomic_DNA"/>
</dbReference>
<evidence type="ECO:0000313" key="3">
    <source>
        <dbReference type="Proteomes" id="UP001222325"/>
    </source>
</evidence>
<proteinExistence type="predicted"/>
<accession>A0AAD6Y0W8</accession>
<evidence type="ECO:0000313" key="2">
    <source>
        <dbReference type="EMBL" id="KAJ7101576.1"/>
    </source>
</evidence>
<evidence type="ECO:0000256" key="1">
    <source>
        <dbReference type="SAM" id="MobiDB-lite"/>
    </source>
</evidence>
<feature type="compositionally biased region" description="Pro residues" evidence="1">
    <location>
        <begin position="7"/>
        <end position="37"/>
    </location>
</feature>